<dbReference type="SUPFAM" id="SSF52540">
    <property type="entry name" value="P-loop containing nucleoside triphosphate hydrolases"/>
    <property type="match status" value="2"/>
</dbReference>
<gene>
    <name evidence="8" type="ORF">GCM10008935_13290</name>
</gene>
<evidence type="ECO:0000256" key="4">
    <source>
        <dbReference type="ARBA" id="ARBA00023134"/>
    </source>
</evidence>
<feature type="domain" description="Dynamin N-terminal" evidence="7">
    <location>
        <begin position="44"/>
        <end position="197"/>
    </location>
</feature>
<feature type="domain" description="Dynamin N-terminal" evidence="7">
    <location>
        <begin position="611"/>
        <end position="836"/>
    </location>
</feature>
<keyword evidence="4" id="KW-0342">GTP-binding</keyword>
<organism evidence="8 9">
    <name type="scientific">Alkalibacillus silvisoli</name>
    <dbReference type="NCBI Taxonomy" id="392823"/>
    <lineage>
        <taxon>Bacteria</taxon>
        <taxon>Bacillati</taxon>
        <taxon>Bacillota</taxon>
        <taxon>Bacilli</taxon>
        <taxon>Bacillales</taxon>
        <taxon>Bacillaceae</taxon>
        <taxon>Alkalibacillus</taxon>
    </lineage>
</organism>
<evidence type="ECO:0000313" key="9">
    <source>
        <dbReference type="Proteomes" id="UP001500740"/>
    </source>
</evidence>
<keyword evidence="2" id="KW-0547">Nucleotide-binding</keyword>
<dbReference type="Proteomes" id="UP001500740">
    <property type="component" value="Unassembled WGS sequence"/>
</dbReference>
<evidence type="ECO:0000256" key="5">
    <source>
        <dbReference type="ARBA" id="ARBA00023136"/>
    </source>
</evidence>
<dbReference type="RefSeq" id="WP_343782595.1">
    <property type="nucleotide sequence ID" value="NZ_BAAACZ010000009.1"/>
</dbReference>
<reference evidence="8 9" key="1">
    <citation type="journal article" date="2019" name="Int. J. Syst. Evol. Microbiol.">
        <title>The Global Catalogue of Microorganisms (GCM) 10K type strain sequencing project: providing services to taxonomists for standard genome sequencing and annotation.</title>
        <authorList>
            <consortium name="The Broad Institute Genomics Platform"/>
            <consortium name="The Broad Institute Genome Sequencing Center for Infectious Disease"/>
            <person name="Wu L."/>
            <person name="Ma J."/>
        </authorList>
    </citation>
    <scope>NUCLEOTIDE SEQUENCE [LARGE SCALE GENOMIC DNA]</scope>
    <source>
        <strain evidence="8 9">JCM 14193</strain>
    </source>
</reference>
<name>A0ABN0ZUH3_9BACI</name>
<feature type="coiled-coil region" evidence="6">
    <location>
        <begin position="927"/>
        <end position="957"/>
    </location>
</feature>
<evidence type="ECO:0000313" key="8">
    <source>
        <dbReference type="EMBL" id="GAA0459360.1"/>
    </source>
</evidence>
<evidence type="ECO:0000259" key="7">
    <source>
        <dbReference type="Pfam" id="PF00350"/>
    </source>
</evidence>
<keyword evidence="5" id="KW-0472">Membrane</keyword>
<sequence>MTIKVKPSINFEKLYDITKQYNYIEEQNKMIQLYEKWSNKSMVIGFTGHFSAGKSSMINEIVGEELLPSSPIPTSANIVEIQNGQEQVTYYFNKTKFAKEPEVNIDQIQRFSRNGEEVESLTIEKSLPFIQDITLMDTPGIDSADDEEFNRTLSRVHLIDYFVYVVDYNHVQSEVNFLFLNELEKKSVPYMIVVNQIDKHNSTEITMESYRHALVESCDNWGLNPDLILYTSLKELNHPENQLHALQQHIDNLIQNKVDYVEKRVMNELNDMITQVAEKQFGEYDHISKEQLELNEQQYYDLKSRIDVLNKTIDQFKAYYSKSIGKLVDESYLMTFEIREAAKQYLESLQPKFKVGGLFSKKKTAEEKEQRSNQFIHNLNERVKTEVNWHVRDFLMKTIEDNGVQDQDLKKQVQQFEYVVTEEALLENVNPSAEVNGDYVLLFTNLLQKSIASNVKQQLSTHLAKLHELLQLEVDQQLPQLNEQLSELEMGLNQSKQSIDQSQEIKRFESTFKKALVDEYSNNETVKAAYQDYLSSYHQVEIEDVLSEEIVKNSQEVEVDDSSYQPVFSVDEVKRDAERILNSIKEISILDHYERQIRTKNDQINDMSYTVALFGAFSAGKSSFANAWVGDYILPVSPNPTTAAINKISPVNEQYQHEDVVVSFKTEKSMINQVNQIIAPITDETFQSVQALKKFIQKNIKKITDQLSKMDVSFVQAFLNGLSDCESLLGDQKQITIQDFRQYVTEESLSCFVEEIVIYYDCELTRSGVTLVDTPGADSIHARHTNVSMHYVKHSDVLVYVNYYNHAFARADREFLKQLGRVKDAFTMDKMFFVLNASDLASSRNELKMVESYLQDQLQQHGIHNPQTYPISSKRLIEQPALKQEDEQALSFFGRFNHFIEHDAKAMLTYNLKLEVDALTSFVHKTVNEIDQNQEEQDRLIAQYKQEQEQLRQYIESVEPTVYVKQIQKQVDELTHYVHERTNIQLMDLMKDVINPATITQNGKKGQEELRTALKQLFIDLKKRVEKEYQSTNILLDYHFNQVGKSFIGDLNHYVEKNTQFDQVYFEEQSLDNATQPNFMDVNDQIDLKELVSLYKNKKEFFEQNKIKDLFSQLEKIVDEYLASVVTQFKHAFEHHYANQFEQYQQEETSRYLELVYTLIHSKQSIYQDETQKSKLKQLDQMLSD</sequence>
<dbReference type="InterPro" id="IPR027094">
    <property type="entry name" value="Mitofusin_fam"/>
</dbReference>
<comment type="subcellular location">
    <subcellularLocation>
        <location evidence="1">Membrane</location>
    </subcellularLocation>
</comment>
<keyword evidence="6" id="KW-0175">Coiled coil</keyword>
<dbReference type="EMBL" id="BAAACZ010000009">
    <property type="protein sequence ID" value="GAA0459360.1"/>
    <property type="molecule type" value="Genomic_DNA"/>
</dbReference>
<protein>
    <submittedName>
        <fullName evidence="8">Dynamin family protein</fullName>
    </submittedName>
</protein>
<evidence type="ECO:0000256" key="1">
    <source>
        <dbReference type="ARBA" id="ARBA00004370"/>
    </source>
</evidence>
<keyword evidence="9" id="KW-1185">Reference proteome</keyword>
<evidence type="ECO:0000256" key="2">
    <source>
        <dbReference type="ARBA" id="ARBA00022741"/>
    </source>
</evidence>
<comment type="caution">
    <text evidence="8">The sequence shown here is derived from an EMBL/GenBank/DDBJ whole genome shotgun (WGS) entry which is preliminary data.</text>
</comment>
<keyword evidence="3" id="KW-0378">Hydrolase</keyword>
<evidence type="ECO:0000256" key="3">
    <source>
        <dbReference type="ARBA" id="ARBA00022801"/>
    </source>
</evidence>
<dbReference type="PANTHER" id="PTHR10465">
    <property type="entry name" value="TRANSMEMBRANE GTPASE FZO1"/>
    <property type="match status" value="1"/>
</dbReference>
<dbReference type="InterPro" id="IPR045063">
    <property type="entry name" value="Dynamin_N"/>
</dbReference>
<evidence type="ECO:0000256" key="6">
    <source>
        <dbReference type="SAM" id="Coils"/>
    </source>
</evidence>
<dbReference type="Pfam" id="PF00350">
    <property type="entry name" value="Dynamin_N"/>
    <property type="match status" value="2"/>
</dbReference>
<proteinExistence type="predicted"/>
<dbReference type="Gene3D" id="3.40.50.300">
    <property type="entry name" value="P-loop containing nucleotide triphosphate hydrolases"/>
    <property type="match status" value="2"/>
</dbReference>
<dbReference type="PANTHER" id="PTHR10465:SF0">
    <property type="entry name" value="SARCALUMENIN"/>
    <property type="match status" value="1"/>
</dbReference>
<accession>A0ABN0ZUH3</accession>
<dbReference type="InterPro" id="IPR027417">
    <property type="entry name" value="P-loop_NTPase"/>
</dbReference>